<reference evidence="3" key="1">
    <citation type="journal article" date="2020" name="Stud. Mycol.">
        <title>101 Dothideomycetes genomes: a test case for predicting lifestyles and emergence of pathogens.</title>
        <authorList>
            <person name="Haridas S."/>
            <person name="Albert R."/>
            <person name="Binder M."/>
            <person name="Bloem J."/>
            <person name="Labutti K."/>
            <person name="Salamov A."/>
            <person name="Andreopoulos B."/>
            <person name="Baker S."/>
            <person name="Barry K."/>
            <person name="Bills G."/>
            <person name="Bluhm B."/>
            <person name="Cannon C."/>
            <person name="Castanera R."/>
            <person name="Culley D."/>
            <person name="Daum C."/>
            <person name="Ezra D."/>
            <person name="Gonzalez J."/>
            <person name="Henrissat B."/>
            <person name="Kuo A."/>
            <person name="Liang C."/>
            <person name="Lipzen A."/>
            <person name="Lutzoni F."/>
            <person name="Magnuson J."/>
            <person name="Mondo S."/>
            <person name="Nolan M."/>
            <person name="Ohm R."/>
            <person name="Pangilinan J."/>
            <person name="Park H.-J."/>
            <person name="Ramirez L."/>
            <person name="Alfaro M."/>
            <person name="Sun H."/>
            <person name="Tritt A."/>
            <person name="Yoshinaga Y."/>
            <person name="Zwiers L.-H."/>
            <person name="Turgeon B."/>
            <person name="Goodwin S."/>
            <person name="Spatafora J."/>
            <person name="Crous P."/>
            <person name="Grigoriev I."/>
        </authorList>
    </citation>
    <scope>NUCLEOTIDE SEQUENCE</scope>
    <source>
        <strain evidence="3">CBS 122368</strain>
    </source>
</reference>
<dbReference type="Proteomes" id="UP000800094">
    <property type="component" value="Unassembled WGS sequence"/>
</dbReference>
<dbReference type="AlphaFoldDB" id="A0A6A6IBA6"/>
<accession>A0A6A6IBA6</accession>
<proteinExistence type="predicted"/>
<evidence type="ECO:0000256" key="1">
    <source>
        <dbReference type="SAM" id="MobiDB-lite"/>
    </source>
</evidence>
<dbReference type="RefSeq" id="XP_033681777.1">
    <property type="nucleotide sequence ID" value="XM_033831147.1"/>
</dbReference>
<evidence type="ECO:0000259" key="2">
    <source>
        <dbReference type="Pfam" id="PF24864"/>
    </source>
</evidence>
<name>A0A6A6IBA6_9PLEO</name>
<dbReference type="OrthoDB" id="5413827at2759"/>
<dbReference type="PANTHER" id="PTHR42085:SF1">
    <property type="entry name" value="F-BOX DOMAIN-CONTAINING PROTEIN"/>
    <property type="match status" value="1"/>
</dbReference>
<organism evidence="3 4">
    <name type="scientific">Trematosphaeria pertusa</name>
    <dbReference type="NCBI Taxonomy" id="390896"/>
    <lineage>
        <taxon>Eukaryota</taxon>
        <taxon>Fungi</taxon>
        <taxon>Dikarya</taxon>
        <taxon>Ascomycota</taxon>
        <taxon>Pezizomycotina</taxon>
        <taxon>Dothideomycetes</taxon>
        <taxon>Pleosporomycetidae</taxon>
        <taxon>Pleosporales</taxon>
        <taxon>Massarineae</taxon>
        <taxon>Trematosphaeriaceae</taxon>
        <taxon>Trematosphaeria</taxon>
    </lineage>
</organism>
<feature type="domain" description="DUF7730" evidence="2">
    <location>
        <begin position="21"/>
        <end position="125"/>
    </location>
</feature>
<dbReference type="GeneID" id="54584477"/>
<evidence type="ECO:0000313" key="4">
    <source>
        <dbReference type="Proteomes" id="UP000800094"/>
    </source>
</evidence>
<feature type="compositionally biased region" description="Pro residues" evidence="1">
    <location>
        <begin position="71"/>
        <end position="80"/>
    </location>
</feature>
<protein>
    <recommendedName>
        <fullName evidence="2">DUF7730 domain-containing protein</fullName>
    </recommendedName>
</protein>
<dbReference type="InterPro" id="IPR038883">
    <property type="entry name" value="AN11006-like"/>
</dbReference>
<sequence length="593" mass="66155">MRNLTPIPKLTSPSLHTGLSFLSLHPEIRNIVYSLLLGTPSTIVFQYVADQHYVLNQHHFFQSHDNDNESSPPPPPPPRITPASRAAVSRILASTNLMRTCRQIYHETASMLYSKHTFTFAKIPQQHVACIGQLAQAVVFCAKLASGLEYLRAVVIDLDGVCAHACAFPHVGPARTVDLAPLARVVWAKGGKCAFEFARSGAGGGLEFEVERMNNVLGCIARDTLGLRKYAAQILSMETYTAPVVLSGDDGVRHQFGAVVFGQAGEERRAREANWARCFLVEDGGKTMRFEETEGGSAGGLLSLSKLLRERIFEYVLCPPKGIFVNVDTKAHSPVDLSMTSSDPLVDFDDFRALEKLFCRKTEHGGFRYPWTCHFDPGHKLITIELRFVLKKLMTLTDLRISIMSLLRITAHADGKSTNIVFSLPSSSNTGIAIEKQTVPLHSLRARVLELLSQVNQANAKEAFTSDFRVFVDGTGAARNVVIGSSNQCKIFHDHEFVQEELESRIRVLYGKFGEEDRFSPVRAGHPWPVQTYDGSIIHYLRYLGEVMKKTLQMQKYSDDWYARKFFALKVEAGERRSGKGFKSDEVNAAWEQ</sequence>
<dbReference type="EMBL" id="ML987198">
    <property type="protein sequence ID" value="KAF2246773.1"/>
    <property type="molecule type" value="Genomic_DNA"/>
</dbReference>
<feature type="region of interest" description="Disordered" evidence="1">
    <location>
        <begin position="63"/>
        <end position="83"/>
    </location>
</feature>
<keyword evidence="4" id="KW-1185">Reference proteome</keyword>
<dbReference type="InterPro" id="IPR056632">
    <property type="entry name" value="DUF7730"/>
</dbReference>
<evidence type="ECO:0000313" key="3">
    <source>
        <dbReference type="EMBL" id="KAF2246773.1"/>
    </source>
</evidence>
<gene>
    <name evidence="3" type="ORF">BU26DRAFT_53327</name>
</gene>
<dbReference type="PANTHER" id="PTHR42085">
    <property type="entry name" value="F-BOX DOMAIN-CONTAINING PROTEIN"/>
    <property type="match status" value="1"/>
</dbReference>
<dbReference type="Pfam" id="PF24864">
    <property type="entry name" value="DUF7730"/>
    <property type="match status" value="1"/>
</dbReference>